<dbReference type="EMBL" id="JBBXMP010000030">
    <property type="protein sequence ID" value="KAL0066979.1"/>
    <property type="molecule type" value="Genomic_DNA"/>
</dbReference>
<accession>A0ABR3A0R9</accession>
<evidence type="ECO:0000313" key="3">
    <source>
        <dbReference type="Proteomes" id="UP001437256"/>
    </source>
</evidence>
<evidence type="ECO:0000313" key="2">
    <source>
        <dbReference type="EMBL" id="KAL0066979.1"/>
    </source>
</evidence>
<feature type="coiled-coil region" evidence="1">
    <location>
        <begin position="163"/>
        <end position="190"/>
    </location>
</feature>
<dbReference type="Proteomes" id="UP001437256">
    <property type="component" value="Unassembled WGS sequence"/>
</dbReference>
<comment type="caution">
    <text evidence="2">The sequence shown here is derived from an EMBL/GenBank/DDBJ whole genome shotgun (WGS) entry which is preliminary data.</text>
</comment>
<keyword evidence="3" id="KW-1185">Reference proteome</keyword>
<keyword evidence="1" id="KW-0175">Coiled coil</keyword>
<protein>
    <submittedName>
        <fullName evidence="2">Uncharacterized protein</fullName>
    </submittedName>
</protein>
<gene>
    <name evidence="2" type="ORF">AAF712_005968</name>
</gene>
<organism evidence="2 3">
    <name type="scientific">Marasmius tenuissimus</name>
    <dbReference type="NCBI Taxonomy" id="585030"/>
    <lineage>
        <taxon>Eukaryota</taxon>
        <taxon>Fungi</taxon>
        <taxon>Dikarya</taxon>
        <taxon>Basidiomycota</taxon>
        <taxon>Agaricomycotina</taxon>
        <taxon>Agaricomycetes</taxon>
        <taxon>Agaricomycetidae</taxon>
        <taxon>Agaricales</taxon>
        <taxon>Marasmiineae</taxon>
        <taxon>Marasmiaceae</taxon>
        <taxon>Marasmius</taxon>
    </lineage>
</organism>
<reference evidence="2 3" key="1">
    <citation type="submission" date="2024-05" db="EMBL/GenBank/DDBJ databases">
        <title>A draft genome resource for the thread blight pathogen Marasmius tenuissimus strain MS-2.</title>
        <authorList>
            <person name="Yulfo-Soto G.E."/>
            <person name="Baruah I.K."/>
            <person name="Amoako-Attah I."/>
            <person name="Bukari Y."/>
            <person name="Meinhardt L.W."/>
            <person name="Bailey B.A."/>
            <person name="Cohen S.P."/>
        </authorList>
    </citation>
    <scope>NUCLEOTIDE SEQUENCE [LARGE SCALE GENOMIC DNA]</scope>
    <source>
        <strain evidence="2 3">MS-2</strain>
    </source>
</reference>
<proteinExistence type="predicted"/>
<evidence type="ECO:0000256" key="1">
    <source>
        <dbReference type="SAM" id="Coils"/>
    </source>
</evidence>
<sequence length="304" mass="34274">MPKAKFTPKAPIEKLPLAVRKDLRDSYEVQKEDWEKTISDLLGVSFKLNMNANEIWAYNTDSNNTGAGRLLAGYVEGFIYCLKRFVETYEDEGKAHFNAAIAESELKLGVDPLGDDAPYIGCTVKDGSLWILFQHTSLGSNQNYVYDALLAAIEAAPREGLSLRAKHSIAESWEEKIDDLKEQLVAVTGISDLILEPHFEENYKALKGSQSDDRWEESFGRATFDYFENFKDNLIRQGFQGDDMLQEGLQDSVTSKKFLLQVVPKIKAYYNEVIVEDGAACIQTTPENWWTNVSQTGEGFINLL</sequence>
<name>A0ABR3A0R9_9AGAR</name>